<evidence type="ECO:0000259" key="1">
    <source>
        <dbReference type="Pfam" id="PF12728"/>
    </source>
</evidence>
<dbReference type="GO" id="GO:0003677">
    <property type="term" value="F:DNA binding"/>
    <property type="evidence" value="ECO:0007669"/>
    <property type="project" value="InterPro"/>
</dbReference>
<sequence>MQMSLTVEERLDRIEQLLRGQKNVLNFSEACDFTGISPSYMYKLTHSARIPHYKPHGKNVYFLREELEQWLLQNPVRTAEQKDREATEFVLRKRRPR</sequence>
<evidence type="ECO:0000313" key="3">
    <source>
        <dbReference type="Proteomes" id="UP000886844"/>
    </source>
</evidence>
<dbReference type="InterPro" id="IPR009061">
    <property type="entry name" value="DNA-bd_dom_put_sf"/>
</dbReference>
<dbReference type="NCBIfam" id="TIGR01764">
    <property type="entry name" value="excise"/>
    <property type="match status" value="1"/>
</dbReference>
<reference evidence="2" key="1">
    <citation type="journal article" date="2021" name="PeerJ">
        <title>Extensive microbial diversity within the chicken gut microbiome revealed by metagenomics and culture.</title>
        <authorList>
            <person name="Gilroy R."/>
            <person name="Ravi A."/>
            <person name="Getino M."/>
            <person name="Pursley I."/>
            <person name="Horton D.L."/>
            <person name="Alikhan N.F."/>
            <person name="Baker D."/>
            <person name="Gharbi K."/>
            <person name="Hall N."/>
            <person name="Watson M."/>
            <person name="Adriaenssens E.M."/>
            <person name="Foster-Nyarko E."/>
            <person name="Jarju S."/>
            <person name="Secka A."/>
            <person name="Antonio M."/>
            <person name="Oren A."/>
            <person name="Chaudhuri R.R."/>
            <person name="La Ragione R."/>
            <person name="Hildebrand F."/>
            <person name="Pallen M.J."/>
        </authorList>
    </citation>
    <scope>NUCLEOTIDE SEQUENCE</scope>
    <source>
        <strain evidence="2">5134</strain>
    </source>
</reference>
<dbReference type="Proteomes" id="UP000886844">
    <property type="component" value="Unassembled WGS sequence"/>
</dbReference>
<accession>A0A9D2CD63</accession>
<evidence type="ECO:0000313" key="2">
    <source>
        <dbReference type="EMBL" id="HIY69275.1"/>
    </source>
</evidence>
<gene>
    <name evidence="2" type="ORF">H9828_07655</name>
</gene>
<reference evidence="2" key="2">
    <citation type="submission" date="2021-04" db="EMBL/GenBank/DDBJ databases">
        <authorList>
            <person name="Gilroy R."/>
        </authorList>
    </citation>
    <scope>NUCLEOTIDE SEQUENCE</scope>
    <source>
        <strain evidence="2">5134</strain>
    </source>
</reference>
<organism evidence="2 3">
    <name type="scientific">Candidatus Alistipes intestinigallinarum</name>
    <dbReference type="NCBI Taxonomy" id="2838440"/>
    <lineage>
        <taxon>Bacteria</taxon>
        <taxon>Pseudomonadati</taxon>
        <taxon>Bacteroidota</taxon>
        <taxon>Bacteroidia</taxon>
        <taxon>Bacteroidales</taxon>
        <taxon>Rikenellaceae</taxon>
        <taxon>Alistipes</taxon>
    </lineage>
</organism>
<dbReference type="Pfam" id="PF12728">
    <property type="entry name" value="HTH_17"/>
    <property type="match status" value="1"/>
</dbReference>
<dbReference type="EMBL" id="DXDA01000062">
    <property type="protein sequence ID" value="HIY69275.1"/>
    <property type="molecule type" value="Genomic_DNA"/>
</dbReference>
<protein>
    <submittedName>
        <fullName evidence="2">Helix-turn-helix domain-containing protein</fullName>
    </submittedName>
</protein>
<dbReference type="InterPro" id="IPR041657">
    <property type="entry name" value="HTH_17"/>
</dbReference>
<dbReference type="AlphaFoldDB" id="A0A9D2CD63"/>
<name>A0A9D2CD63_9BACT</name>
<dbReference type="SUPFAM" id="SSF46955">
    <property type="entry name" value="Putative DNA-binding domain"/>
    <property type="match status" value="1"/>
</dbReference>
<dbReference type="InterPro" id="IPR010093">
    <property type="entry name" value="SinI_DNA-bd"/>
</dbReference>
<comment type="caution">
    <text evidence="2">The sequence shown here is derived from an EMBL/GenBank/DDBJ whole genome shotgun (WGS) entry which is preliminary data.</text>
</comment>
<feature type="domain" description="Helix-turn-helix" evidence="1">
    <location>
        <begin position="25"/>
        <end position="74"/>
    </location>
</feature>
<proteinExistence type="predicted"/>